<keyword evidence="2" id="KW-0378">Hydrolase</keyword>
<reference evidence="2 3" key="1">
    <citation type="submission" date="2016-04" db="EMBL/GenBank/DDBJ databases">
        <authorList>
            <person name="Chen L."/>
            <person name="Zhuang W."/>
            <person name="Wang G."/>
        </authorList>
    </citation>
    <scope>NUCLEOTIDE SEQUENCE [LARGE SCALE GENOMIC DNA]</scope>
    <source>
        <strain evidence="3">GR20</strain>
    </source>
</reference>
<dbReference type="GO" id="GO:0016787">
    <property type="term" value="F:hydrolase activity"/>
    <property type="evidence" value="ECO:0007669"/>
    <property type="project" value="UniProtKB-KW"/>
</dbReference>
<proteinExistence type="predicted"/>
<feature type="domain" description="AB hydrolase-1" evidence="1">
    <location>
        <begin position="7"/>
        <end position="221"/>
    </location>
</feature>
<dbReference type="Pfam" id="PF12697">
    <property type="entry name" value="Abhydrolase_6"/>
    <property type="match status" value="1"/>
</dbReference>
<name>A0ABX3NLM8_9BACT</name>
<dbReference type="InterPro" id="IPR000073">
    <property type="entry name" value="AB_hydrolase_1"/>
</dbReference>
<dbReference type="PANTHER" id="PTHR37017:SF11">
    <property type="entry name" value="ESTERASE_LIPASE_THIOESTERASE DOMAIN-CONTAINING PROTEIN"/>
    <property type="match status" value="1"/>
</dbReference>
<dbReference type="Gene3D" id="3.40.50.1820">
    <property type="entry name" value="alpha/beta hydrolase"/>
    <property type="match status" value="1"/>
</dbReference>
<dbReference type="SUPFAM" id="SSF53474">
    <property type="entry name" value="alpha/beta-Hydrolases"/>
    <property type="match status" value="1"/>
</dbReference>
<comment type="caution">
    <text evidence="2">The sequence shown here is derived from an EMBL/GenBank/DDBJ whole genome shotgun (WGS) entry which is preliminary data.</text>
</comment>
<protein>
    <submittedName>
        <fullName evidence="2">Hydrolase</fullName>
    </submittedName>
</protein>
<gene>
    <name evidence="2" type="ORF">A4D02_17325</name>
</gene>
<dbReference type="InterPro" id="IPR052897">
    <property type="entry name" value="Sec-Metab_Biosynth_Hydrolase"/>
</dbReference>
<dbReference type="InterPro" id="IPR029058">
    <property type="entry name" value="AB_hydrolase_fold"/>
</dbReference>
<evidence type="ECO:0000259" key="1">
    <source>
        <dbReference type="Pfam" id="PF12697"/>
    </source>
</evidence>
<dbReference type="RefSeq" id="WP_014217141.1">
    <property type="nucleotide sequence ID" value="NZ_LWBO01000084.1"/>
</dbReference>
<evidence type="ECO:0000313" key="3">
    <source>
        <dbReference type="Proteomes" id="UP000192277"/>
    </source>
</evidence>
<dbReference type="PANTHER" id="PTHR37017">
    <property type="entry name" value="AB HYDROLASE-1 DOMAIN-CONTAINING PROTEIN-RELATED"/>
    <property type="match status" value="1"/>
</dbReference>
<sequence length="232" mass="24695">MKTKLNIVLVHGAFGDGSHWRNVIPALAAEGYTVRAMQLPLTTLEEDIQRTSDMVASLDGPVLLVGHSYGGMVITGAGNHPNVKGLVYVAAFAPDQGEAAGGLLQLRPAPEGATDIAQGPSGYLYVDYAKYPEVFSQGVSDDDALVMAVSQKPINGAAFGAPLANVPAWKVKPSWYQVSDNDKMIQPETQTWFAERINARKTIHLNAGHASMGSHSQEVSALILEAAKSIQD</sequence>
<evidence type="ECO:0000313" key="2">
    <source>
        <dbReference type="EMBL" id="OQP39097.1"/>
    </source>
</evidence>
<accession>A0ABX3NLM8</accession>
<organism evidence="2 3">
    <name type="scientific">Niastella koreensis</name>
    <dbReference type="NCBI Taxonomy" id="354356"/>
    <lineage>
        <taxon>Bacteria</taxon>
        <taxon>Pseudomonadati</taxon>
        <taxon>Bacteroidota</taxon>
        <taxon>Chitinophagia</taxon>
        <taxon>Chitinophagales</taxon>
        <taxon>Chitinophagaceae</taxon>
        <taxon>Niastella</taxon>
    </lineage>
</organism>
<dbReference type="EMBL" id="LWBO01000084">
    <property type="protein sequence ID" value="OQP39097.1"/>
    <property type="molecule type" value="Genomic_DNA"/>
</dbReference>
<keyword evidence="3" id="KW-1185">Reference proteome</keyword>
<dbReference type="Proteomes" id="UP000192277">
    <property type="component" value="Unassembled WGS sequence"/>
</dbReference>